<keyword evidence="11" id="KW-1185">Reference proteome</keyword>
<dbReference type="EMBL" id="JBGORX010000011">
    <property type="protein sequence ID" value="MFJ1269999.1"/>
    <property type="molecule type" value="Genomic_DNA"/>
</dbReference>
<dbReference type="Pfam" id="PF13362">
    <property type="entry name" value="Toprim_3"/>
    <property type="match status" value="1"/>
</dbReference>
<keyword evidence="2" id="KW-0639">Primosome</keyword>
<protein>
    <submittedName>
        <fullName evidence="10">Toprim domain-containing protein</fullName>
    </submittedName>
</protein>
<organism evidence="10 11">
    <name type="scientific">Legionella lytica</name>
    <dbReference type="NCBI Taxonomy" id="96232"/>
    <lineage>
        <taxon>Bacteria</taxon>
        <taxon>Pseudomonadati</taxon>
        <taxon>Pseudomonadota</taxon>
        <taxon>Gammaproteobacteria</taxon>
        <taxon>Legionellales</taxon>
        <taxon>Legionellaceae</taxon>
        <taxon>Legionella</taxon>
    </lineage>
</organism>
<accession>A0ABW8DEL9</accession>
<keyword evidence="4" id="KW-0548">Nucleotidyltransferase</keyword>
<keyword evidence="1" id="KW-0240">DNA-directed RNA polymerase</keyword>
<dbReference type="Pfam" id="PF23639">
    <property type="entry name" value="DUF7146"/>
    <property type="match status" value="1"/>
</dbReference>
<comment type="caution">
    <text evidence="10">The sequence shown here is derived from an EMBL/GenBank/DDBJ whole genome shotgun (WGS) entry which is preliminary data.</text>
</comment>
<sequence>MNQLPPTTRLALRLGIKTKKYHAFMETLEQQNKVNQRREAFLTQSRETVLKHYPESKPAYEIQDNALRFYADVLITTPTSLNTNRRNTLRAQAVALEAFDFLDHNQEVPAFKREGRAEEASTIRAEELRTLRHELYESFDENARVNPKLRFDAHARYAQWSSLFFTNEKDAMRRFPELAALGPLKKQATRYYSQWVREDKIDQAIKECLNRALKDLSRHIPLPNAEELKAEALSLRSSWIGTQSTLPNKKKNAYEYQGTEFMRQLLGRNGIQQGWWPYNPDLLEQTDRITQVDNEILKEQWITSFNTQPKEQVIQQFPKLEVLYHKHDAARTFYQEKMAAPYAEEAAKTLLLPDFDKLIKNEPLLAVSEIDSNIHERIMEQIKYQLQVTGKDTNLVESAKPFNQIIAGLTRLQEAQFTELNASNEAFLDDNTPVMVPQNPVIELPKQVITLEHIAQQIEQLKEQLIHEGLSTQPVDDLLKNQLSQRLPEKEQPLAHLEEGQSPFAPAQVLHLEPEKTISLASLRSTAPDLMINHLFQSSHLSKTVPGEAIKSQWDIKALTEGLNQHCERLVIEMMGEPVARDKNQLRYGRNKGSFIVTTHGSKQGLWFDHQTGEGGNLLQLIQREKNLSFKEALDEAGAYLNLTPQHTTRAVIDVRDLGEHLDEDKQKTVRYARQLANASQPIQGTLAQTYLERRGIDTRVCSESVRFIPSIKEPETGQFHPALLFVGKNLSGNVQGVQAVFLDQEGNKLNCKDPKRSYGIIKGSAIPLHVGGTIYALAEGGETGLSIASANKDLTVFASLGSMTNFSAMDLKPQSNTIIIFNDHDMPGSDAHLIMNRAADELLNKGFNVLRCQPKEINKDFNDVLQERQIEGVQHEMSQLTIHTLSAHEPQNTLSSRRGPQREKKFNVEQELEF</sequence>
<evidence type="ECO:0000259" key="8">
    <source>
        <dbReference type="Pfam" id="PF13362"/>
    </source>
</evidence>
<keyword evidence="5" id="KW-0235">DNA replication</keyword>
<dbReference type="Proteomes" id="UP001615550">
    <property type="component" value="Unassembled WGS sequence"/>
</dbReference>
<dbReference type="InterPro" id="IPR055570">
    <property type="entry name" value="DUF7146"/>
</dbReference>
<dbReference type="RefSeq" id="WP_400188811.1">
    <property type="nucleotide sequence ID" value="NZ_JBGORX010000011.1"/>
</dbReference>
<evidence type="ECO:0000256" key="5">
    <source>
        <dbReference type="ARBA" id="ARBA00022705"/>
    </source>
</evidence>
<keyword evidence="6" id="KW-0804">Transcription</keyword>
<evidence type="ECO:0000259" key="9">
    <source>
        <dbReference type="Pfam" id="PF23639"/>
    </source>
</evidence>
<dbReference type="SUPFAM" id="SSF57783">
    <property type="entry name" value="Zinc beta-ribbon"/>
    <property type="match status" value="1"/>
</dbReference>
<evidence type="ECO:0000313" key="10">
    <source>
        <dbReference type="EMBL" id="MFJ1269999.1"/>
    </source>
</evidence>
<proteinExistence type="predicted"/>
<evidence type="ECO:0000256" key="6">
    <source>
        <dbReference type="ARBA" id="ARBA00023163"/>
    </source>
</evidence>
<reference evidence="10 11" key="1">
    <citation type="submission" date="2024-08" db="EMBL/GenBank/DDBJ databases">
        <title>Draft Genome Sequence of Legionella lytica strain DSB2004, Isolated From a Fire Sprinkler System.</title>
        <authorList>
            <person name="Everhart A.D."/>
            <person name="Kidane D.T."/>
            <person name="Farone A.L."/>
            <person name="Farone M.B."/>
        </authorList>
    </citation>
    <scope>NUCLEOTIDE SEQUENCE [LARGE SCALE GENOMIC DNA]</scope>
    <source>
        <strain evidence="10 11">DSB2004</strain>
    </source>
</reference>
<gene>
    <name evidence="10" type="ORF">ACD661_15680</name>
</gene>
<evidence type="ECO:0000256" key="3">
    <source>
        <dbReference type="ARBA" id="ARBA00022679"/>
    </source>
</evidence>
<feature type="region of interest" description="Disordered" evidence="7">
    <location>
        <begin position="890"/>
        <end position="915"/>
    </location>
</feature>
<keyword evidence="3" id="KW-0808">Transferase</keyword>
<evidence type="ECO:0000256" key="1">
    <source>
        <dbReference type="ARBA" id="ARBA00022478"/>
    </source>
</evidence>
<evidence type="ECO:0000313" key="11">
    <source>
        <dbReference type="Proteomes" id="UP001615550"/>
    </source>
</evidence>
<dbReference type="InterPro" id="IPR006171">
    <property type="entry name" value="TOPRIM_dom"/>
</dbReference>
<dbReference type="Gene3D" id="3.90.580.10">
    <property type="entry name" value="Zinc finger, CHC2-type domain"/>
    <property type="match status" value="1"/>
</dbReference>
<evidence type="ECO:0000256" key="7">
    <source>
        <dbReference type="SAM" id="MobiDB-lite"/>
    </source>
</evidence>
<feature type="compositionally biased region" description="Polar residues" evidence="7">
    <location>
        <begin position="890"/>
        <end position="899"/>
    </location>
</feature>
<feature type="domain" description="Toprim" evidence="8">
    <location>
        <begin position="777"/>
        <end position="869"/>
    </location>
</feature>
<feature type="domain" description="DUF7146" evidence="9">
    <location>
        <begin position="668"/>
        <end position="768"/>
    </location>
</feature>
<evidence type="ECO:0000256" key="4">
    <source>
        <dbReference type="ARBA" id="ARBA00022695"/>
    </source>
</evidence>
<name>A0ABW8DEL9_9GAMM</name>
<evidence type="ECO:0000256" key="2">
    <source>
        <dbReference type="ARBA" id="ARBA00022515"/>
    </source>
</evidence>
<dbReference type="InterPro" id="IPR036977">
    <property type="entry name" value="DNA_primase_Znf_CHC2"/>
</dbReference>